<comment type="caution">
    <text evidence="1">The sequence shown here is derived from an EMBL/GenBank/DDBJ whole genome shotgun (WGS) entry which is preliminary data.</text>
</comment>
<reference evidence="1" key="2">
    <citation type="submission" date="2020-09" db="EMBL/GenBank/DDBJ databases">
        <authorList>
            <person name="Sun Q."/>
            <person name="Zhou Y."/>
        </authorList>
    </citation>
    <scope>NUCLEOTIDE SEQUENCE</scope>
    <source>
        <strain evidence="1">CGMCC 1.12987</strain>
    </source>
</reference>
<reference evidence="1" key="1">
    <citation type="journal article" date="2014" name="Int. J. Syst. Evol. Microbiol.">
        <title>Complete genome sequence of Corynebacterium casei LMG S-19264T (=DSM 44701T), isolated from a smear-ripened cheese.</title>
        <authorList>
            <consortium name="US DOE Joint Genome Institute (JGI-PGF)"/>
            <person name="Walter F."/>
            <person name="Albersmeier A."/>
            <person name="Kalinowski J."/>
            <person name="Ruckert C."/>
        </authorList>
    </citation>
    <scope>NUCLEOTIDE SEQUENCE</scope>
    <source>
        <strain evidence="1">CGMCC 1.12987</strain>
    </source>
</reference>
<evidence type="ECO:0000313" key="2">
    <source>
        <dbReference type="Proteomes" id="UP000644756"/>
    </source>
</evidence>
<name>A0A917FU64_9BACL</name>
<keyword evidence="2" id="KW-1185">Reference proteome</keyword>
<organism evidence="1 2">
    <name type="scientific">Paenibacillus abyssi</name>
    <dbReference type="NCBI Taxonomy" id="1340531"/>
    <lineage>
        <taxon>Bacteria</taxon>
        <taxon>Bacillati</taxon>
        <taxon>Bacillota</taxon>
        <taxon>Bacilli</taxon>
        <taxon>Bacillales</taxon>
        <taxon>Paenibacillaceae</taxon>
        <taxon>Paenibacillus</taxon>
    </lineage>
</organism>
<dbReference type="RefSeq" id="WP_188530967.1">
    <property type="nucleotide sequence ID" value="NZ_BMGR01000006.1"/>
</dbReference>
<sequence>MKFEISDWVQGTTRNGELIHGFIETIDRVDGIVKVNIVESDNEDIIGKHVAVREYWLKKLPLLPIDEPEHINNLIDIALSTWDEAWFMELSAKLKAIQHHPVKVGSDDLAYPSFNNRLGLSRPF</sequence>
<dbReference type="Gene3D" id="4.10.810.10">
    <property type="entry name" value="Virus Scaffolding Protein, Chain A"/>
    <property type="match status" value="1"/>
</dbReference>
<dbReference type="InterPro" id="IPR027393">
    <property type="entry name" value="Virus_scaffolding_prot_C"/>
</dbReference>
<evidence type="ECO:0000313" key="1">
    <source>
        <dbReference type="EMBL" id="GGG03210.1"/>
    </source>
</evidence>
<dbReference type="EMBL" id="BMGR01000006">
    <property type="protein sequence ID" value="GGG03210.1"/>
    <property type="molecule type" value="Genomic_DNA"/>
</dbReference>
<dbReference type="Proteomes" id="UP000644756">
    <property type="component" value="Unassembled WGS sequence"/>
</dbReference>
<protein>
    <recommendedName>
        <fullName evidence="3">IDEAL domain-containing protein</fullName>
    </recommendedName>
</protein>
<dbReference type="AlphaFoldDB" id="A0A917FU64"/>
<proteinExistence type="predicted"/>
<evidence type="ECO:0008006" key="3">
    <source>
        <dbReference type="Google" id="ProtNLM"/>
    </source>
</evidence>
<gene>
    <name evidence="1" type="ORF">GCM10010916_20370</name>
</gene>
<accession>A0A917FU64</accession>